<dbReference type="InParanoid" id="G0QPI4"/>
<dbReference type="GeneID" id="14909032"/>
<name>G0QPI4_ICHMU</name>
<accession>G0QPI4</accession>
<proteinExistence type="predicted"/>
<sequence length="127" mass="15276">MQQQLSRSQKQDILNRIKQTEDIDEIIKYTYYEDNDIRLKAVSEMCPCRVKDDNDEFWVRIFQMANDPDPKIRYKVLHIMCDGSPERLENEIIQQLNQFNRDLDKDIKRLAHKVLGSYQKTGKWNIL</sequence>
<dbReference type="RefSeq" id="XP_004036849.1">
    <property type="nucleotide sequence ID" value="XM_004036801.1"/>
</dbReference>
<organism evidence="1 2">
    <name type="scientific">Ichthyophthirius multifiliis</name>
    <name type="common">White spot disease agent</name>
    <name type="synonym">Ich</name>
    <dbReference type="NCBI Taxonomy" id="5932"/>
    <lineage>
        <taxon>Eukaryota</taxon>
        <taxon>Sar</taxon>
        <taxon>Alveolata</taxon>
        <taxon>Ciliophora</taxon>
        <taxon>Intramacronucleata</taxon>
        <taxon>Oligohymenophorea</taxon>
        <taxon>Hymenostomatida</taxon>
        <taxon>Ophryoglenina</taxon>
        <taxon>Ichthyophthirius</taxon>
    </lineage>
</organism>
<gene>
    <name evidence="1" type="ORF">IMG5_068400</name>
</gene>
<dbReference type="InterPro" id="IPR016024">
    <property type="entry name" value="ARM-type_fold"/>
</dbReference>
<evidence type="ECO:0000313" key="1">
    <source>
        <dbReference type="EMBL" id="EGR32863.1"/>
    </source>
</evidence>
<dbReference type="Proteomes" id="UP000008983">
    <property type="component" value="Unassembled WGS sequence"/>
</dbReference>
<dbReference type="eggNOG" id="ENOG502S6YB">
    <property type="taxonomic scope" value="Eukaryota"/>
</dbReference>
<dbReference type="AlphaFoldDB" id="G0QPI4"/>
<evidence type="ECO:0008006" key="3">
    <source>
        <dbReference type="Google" id="ProtNLM"/>
    </source>
</evidence>
<dbReference type="InterPro" id="IPR011989">
    <property type="entry name" value="ARM-like"/>
</dbReference>
<dbReference type="EMBL" id="GL983561">
    <property type="protein sequence ID" value="EGR32863.1"/>
    <property type="molecule type" value="Genomic_DNA"/>
</dbReference>
<protein>
    <recommendedName>
        <fullName evidence="3">HEAT repeat domain-containing protein</fullName>
    </recommendedName>
</protein>
<dbReference type="SUPFAM" id="SSF48371">
    <property type="entry name" value="ARM repeat"/>
    <property type="match status" value="1"/>
</dbReference>
<keyword evidence="2" id="KW-1185">Reference proteome</keyword>
<dbReference type="OMA" id="FWTRIFQ"/>
<evidence type="ECO:0000313" key="2">
    <source>
        <dbReference type="Proteomes" id="UP000008983"/>
    </source>
</evidence>
<reference evidence="1 2" key="1">
    <citation type="submission" date="2011-07" db="EMBL/GenBank/DDBJ databases">
        <authorList>
            <person name="Coyne R."/>
            <person name="Brami D."/>
            <person name="Johnson J."/>
            <person name="Hostetler J."/>
            <person name="Hannick L."/>
            <person name="Clark T."/>
            <person name="Cassidy-Hanley D."/>
            <person name="Inman J."/>
        </authorList>
    </citation>
    <scope>NUCLEOTIDE SEQUENCE [LARGE SCALE GENOMIC DNA]</scope>
    <source>
        <strain evidence="1 2">G5</strain>
    </source>
</reference>
<dbReference type="Gene3D" id="1.25.10.10">
    <property type="entry name" value="Leucine-rich Repeat Variant"/>
    <property type="match status" value="1"/>
</dbReference>
<dbReference type="OrthoDB" id="10017781at2759"/>